<evidence type="ECO:0000313" key="5">
    <source>
        <dbReference type="Proteomes" id="UP000051887"/>
    </source>
</evidence>
<gene>
    <name evidence="2" type="ORF">TL5118_02918</name>
    <name evidence="3" type="ORF">TL5120_02012</name>
</gene>
<dbReference type="AlphaFoldDB" id="A0A0P1FU64"/>
<feature type="region of interest" description="Disordered" evidence="1">
    <location>
        <begin position="1"/>
        <end position="20"/>
    </location>
</feature>
<proteinExistence type="predicted"/>
<reference evidence="2 4" key="1">
    <citation type="submission" date="2015-09" db="EMBL/GenBank/DDBJ databases">
        <authorList>
            <person name="Rodrigo-Torres L."/>
            <person name="Arahal D.R."/>
        </authorList>
    </citation>
    <scope>NUCLEOTIDE SEQUENCE [LARGE SCALE GENOMIC DNA]</scope>
    <source>
        <strain evidence="2 4">CECT 5118</strain>
    </source>
</reference>
<dbReference type="Proteomes" id="UP000051887">
    <property type="component" value="Unassembled WGS sequence"/>
</dbReference>
<evidence type="ECO:0000313" key="3">
    <source>
        <dbReference type="EMBL" id="CUH72216.1"/>
    </source>
</evidence>
<dbReference type="Proteomes" id="UP000051086">
    <property type="component" value="Unassembled WGS sequence"/>
</dbReference>
<name>A0A0P1FU64_9RHOB</name>
<protein>
    <submittedName>
        <fullName evidence="3">Uncharacterized protein</fullName>
    </submittedName>
</protein>
<evidence type="ECO:0000256" key="1">
    <source>
        <dbReference type="SAM" id="MobiDB-lite"/>
    </source>
</evidence>
<sequence>MTLAITQPPPSASSSPSLAGVLTEPARVDAMFRNTTRGTRKSSASNAMSRPLASCPANDVREVRTIPSPYRCGWAAL</sequence>
<dbReference type="EMBL" id="CYSC01000028">
    <property type="protein sequence ID" value="CUH72216.1"/>
    <property type="molecule type" value="Genomic_DNA"/>
</dbReference>
<organism evidence="3 5">
    <name type="scientific">Thalassovita autumnalis</name>
    <dbReference type="NCBI Taxonomy" id="2072972"/>
    <lineage>
        <taxon>Bacteria</taxon>
        <taxon>Pseudomonadati</taxon>
        <taxon>Pseudomonadota</taxon>
        <taxon>Alphaproteobacteria</taxon>
        <taxon>Rhodobacterales</taxon>
        <taxon>Roseobacteraceae</taxon>
        <taxon>Thalassovita</taxon>
    </lineage>
</organism>
<evidence type="ECO:0000313" key="2">
    <source>
        <dbReference type="EMBL" id="CUH68959.1"/>
    </source>
</evidence>
<evidence type="ECO:0000313" key="4">
    <source>
        <dbReference type="Proteomes" id="UP000051086"/>
    </source>
</evidence>
<accession>A0A0P1FU64</accession>
<feature type="region of interest" description="Disordered" evidence="1">
    <location>
        <begin position="33"/>
        <end position="54"/>
    </location>
</feature>
<keyword evidence="4" id="KW-1185">Reference proteome</keyword>
<reference evidence="3 5" key="2">
    <citation type="submission" date="2015-09" db="EMBL/GenBank/DDBJ databases">
        <authorList>
            <consortium name="Swine Surveillance"/>
        </authorList>
    </citation>
    <scope>NUCLEOTIDE SEQUENCE [LARGE SCALE GENOMIC DNA]</scope>
    <source>
        <strain evidence="3 5">5120</strain>
    </source>
</reference>
<feature type="compositionally biased region" description="Polar residues" evidence="1">
    <location>
        <begin position="33"/>
        <end position="48"/>
    </location>
</feature>
<dbReference type="EMBL" id="CYSB01000037">
    <property type="protein sequence ID" value="CUH68959.1"/>
    <property type="molecule type" value="Genomic_DNA"/>
</dbReference>